<dbReference type="PROSITE" id="PS00600">
    <property type="entry name" value="AA_TRANSFER_CLASS_3"/>
    <property type="match status" value="1"/>
</dbReference>
<dbReference type="InterPro" id="IPR015422">
    <property type="entry name" value="PyrdxlP-dep_Trfase_small"/>
</dbReference>
<dbReference type="PANTHER" id="PTHR43094">
    <property type="entry name" value="AMINOTRANSFERASE"/>
    <property type="match status" value="1"/>
</dbReference>
<dbReference type="AlphaFoldDB" id="A0A0P0CHH2"/>
<gene>
    <name evidence="5" type="ORF">APS56_00595</name>
</gene>
<keyword evidence="3 4" id="KW-0663">Pyridoxal phosphate</keyword>
<evidence type="ECO:0000256" key="2">
    <source>
        <dbReference type="ARBA" id="ARBA00008954"/>
    </source>
</evidence>
<evidence type="ECO:0000313" key="6">
    <source>
        <dbReference type="Proteomes" id="UP000057981"/>
    </source>
</evidence>
<dbReference type="Gene3D" id="3.40.640.10">
    <property type="entry name" value="Type I PLP-dependent aspartate aminotransferase-like (Major domain)"/>
    <property type="match status" value="1"/>
</dbReference>
<name>A0A0P0CHH2_9FLAO</name>
<dbReference type="RefSeq" id="WP_054723799.1">
    <property type="nucleotide sequence ID" value="NZ_CP012898.1"/>
</dbReference>
<evidence type="ECO:0000256" key="3">
    <source>
        <dbReference type="ARBA" id="ARBA00022898"/>
    </source>
</evidence>
<dbReference type="PANTHER" id="PTHR43094:SF1">
    <property type="entry name" value="AMINOTRANSFERASE CLASS-III"/>
    <property type="match status" value="1"/>
</dbReference>
<dbReference type="OrthoDB" id="730777at2"/>
<dbReference type="KEGG" id="ahz:APS56_00595"/>
<protein>
    <submittedName>
        <fullName evidence="5">4-aminobutyrate aminotransferase</fullName>
        <ecNumber evidence="5">2.6.1.19</ecNumber>
    </submittedName>
</protein>
<organism evidence="5 6">
    <name type="scientific">Pseudalgibacter alginicilyticus</name>
    <dbReference type="NCBI Taxonomy" id="1736674"/>
    <lineage>
        <taxon>Bacteria</taxon>
        <taxon>Pseudomonadati</taxon>
        <taxon>Bacteroidota</taxon>
        <taxon>Flavobacteriia</taxon>
        <taxon>Flavobacteriales</taxon>
        <taxon>Flavobacteriaceae</taxon>
        <taxon>Pseudalgibacter</taxon>
    </lineage>
</organism>
<dbReference type="InterPro" id="IPR049704">
    <property type="entry name" value="Aminotrans_3_PPA_site"/>
</dbReference>
<comment type="similarity">
    <text evidence="2 4">Belongs to the class-III pyridoxal-phosphate-dependent aminotransferase family.</text>
</comment>
<dbReference type="InterPro" id="IPR005814">
    <property type="entry name" value="Aminotrans_3"/>
</dbReference>
<dbReference type="EMBL" id="CP012898">
    <property type="protein sequence ID" value="ALJ03737.1"/>
    <property type="molecule type" value="Genomic_DNA"/>
</dbReference>
<evidence type="ECO:0000256" key="1">
    <source>
        <dbReference type="ARBA" id="ARBA00001933"/>
    </source>
</evidence>
<dbReference type="CDD" id="cd00610">
    <property type="entry name" value="OAT_like"/>
    <property type="match status" value="1"/>
</dbReference>
<dbReference type="Proteomes" id="UP000057981">
    <property type="component" value="Chromosome"/>
</dbReference>
<accession>A0A0P0CHH2</accession>
<evidence type="ECO:0000256" key="4">
    <source>
        <dbReference type="RuleBase" id="RU003560"/>
    </source>
</evidence>
<keyword evidence="6" id="KW-1185">Reference proteome</keyword>
<dbReference type="STRING" id="1736674.APS56_00595"/>
<dbReference type="EC" id="2.6.1.19" evidence="5"/>
<dbReference type="Gene3D" id="3.90.1150.10">
    <property type="entry name" value="Aspartate Aminotransferase, domain 1"/>
    <property type="match status" value="1"/>
</dbReference>
<sequence length="451" mass="50782">MNQDEMNLNRTVKDDINLVSKHKLWNNQHADEKTLGLLEKDTRYFIPQSLSTQCLDVLRRAEGASLESVSGKRYIDFHGNYVHQVGYAHPRIIENVVKQLQKLPFSPEQYTNKPAIKFAKKLASLAPSNLNRILFTTTGSSAIAMALKLARAVTGKHKVMSFWDYSHVTSLDTMSVGGESFWRENKGGIVPTETINIPPPITYRGIFEDNESKCLEYIEYTLSKEANIGAFLAETVRNIDVQIPSKNFWKEVRALCNKYGVLLILDEISIALGRTGYMFAFEHYDIEPDILCLGKGLGGGIYPQAAMITRDDYNHLTELSLGNCTFEKSPVGAVAGLTTIEIIEDQNLLKRAKKYEAFIKSSLETMKLNHTIIGDVRGIGMLWGIELVKDRITKEKASNEAEKILYYCLEKGLNFKVFYGNVLQLSPALTISRDELNIALNILNEALMKIQ</sequence>
<dbReference type="Pfam" id="PF00202">
    <property type="entry name" value="Aminotran_3"/>
    <property type="match status" value="1"/>
</dbReference>
<evidence type="ECO:0000313" key="5">
    <source>
        <dbReference type="EMBL" id="ALJ03737.1"/>
    </source>
</evidence>
<dbReference type="PIRSF" id="PIRSF000521">
    <property type="entry name" value="Transaminase_4ab_Lys_Orn"/>
    <property type="match status" value="1"/>
</dbReference>
<reference evidence="5 6" key="1">
    <citation type="submission" date="2015-10" db="EMBL/GenBank/DDBJ databases">
        <authorList>
            <person name="Gilbert D.G."/>
        </authorList>
    </citation>
    <scope>NUCLEOTIDE SEQUENCE [LARGE SCALE GENOMIC DNA]</scope>
    <source>
        <strain evidence="6">HZ-22</strain>
    </source>
</reference>
<dbReference type="GO" id="GO:0034386">
    <property type="term" value="F:4-aminobutyrate:2-oxoglutarate transaminase activity"/>
    <property type="evidence" value="ECO:0007669"/>
    <property type="project" value="UniProtKB-EC"/>
</dbReference>
<proteinExistence type="inferred from homology"/>
<dbReference type="NCBIfam" id="NF004755">
    <property type="entry name" value="PRK06082.1"/>
    <property type="match status" value="1"/>
</dbReference>
<dbReference type="InterPro" id="IPR015424">
    <property type="entry name" value="PyrdxlP-dep_Trfase"/>
</dbReference>
<comment type="cofactor">
    <cofactor evidence="1">
        <name>pyridoxal 5'-phosphate</name>
        <dbReference type="ChEBI" id="CHEBI:597326"/>
    </cofactor>
</comment>
<keyword evidence="5" id="KW-0032">Aminotransferase</keyword>
<dbReference type="InterPro" id="IPR015421">
    <property type="entry name" value="PyrdxlP-dep_Trfase_major"/>
</dbReference>
<keyword evidence="5" id="KW-0808">Transferase</keyword>
<dbReference type="GO" id="GO:0030170">
    <property type="term" value="F:pyridoxal phosphate binding"/>
    <property type="evidence" value="ECO:0007669"/>
    <property type="project" value="InterPro"/>
</dbReference>
<dbReference type="SUPFAM" id="SSF53383">
    <property type="entry name" value="PLP-dependent transferases"/>
    <property type="match status" value="1"/>
</dbReference>